<dbReference type="SUPFAM" id="SSF51294">
    <property type="entry name" value="Hedgehog/intein (Hint) domain"/>
    <property type="match status" value="1"/>
</dbReference>
<reference evidence="2 3" key="1">
    <citation type="submission" date="2015-09" db="EMBL/GenBank/DDBJ databases">
        <authorList>
            <consortium name="Swine Surveillance"/>
        </authorList>
    </citation>
    <scope>NUCLEOTIDE SEQUENCE [LARGE SCALE GENOMIC DNA]</scope>
    <source>
        <strain evidence="2 3">CECT 7557</strain>
    </source>
</reference>
<dbReference type="CDD" id="cd00081">
    <property type="entry name" value="Hint"/>
    <property type="match status" value="1"/>
</dbReference>
<dbReference type="EMBL" id="CYSD01000039">
    <property type="protein sequence ID" value="CUH80446.1"/>
    <property type="molecule type" value="Genomic_DNA"/>
</dbReference>
<dbReference type="Pfam" id="PF13403">
    <property type="entry name" value="Hint_2"/>
    <property type="match status" value="1"/>
</dbReference>
<dbReference type="InterPro" id="IPR003587">
    <property type="entry name" value="Hint_dom_N"/>
</dbReference>
<evidence type="ECO:0000313" key="2">
    <source>
        <dbReference type="EMBL" id="CUH80446.1"/>
    </source>
</evidence>
<name>A0A0P1GFV5_9RHOB</name>
<keyword evidence="3" id="KW-1185">Reference proteome</keyword>
<dbReference type="Proteomes" id="UP000052022">
    <property type="component" value="Unassembled WGS sequence"/>
</dbReference>
<dbReference type="SMART" id="SM00306">
    <property type="entry name" value="HintN"/>
    <property type="match status" value="1"/>
</dbReference>
<feature type="domain" description="Hint" evidence="1">
    <location>
        <begin position="155"/>
        <end position="264"/>
    </location>
</feature>
<evidence type="ECO:0000259" key="1">
    <source>
        <dbReference type="SMART" id="SM00306"/>
    </source>
</evidence>
<dbReference type="Gene3D" id="2.170.16.10">
    <property type="entry name" value="Hedgehog/Intein (Hint) domain"/>
    <property type="match status" value="1"/>
</dbReference>
<dbReference type="InterPro" id="IPR028992">
    <property type="entry name" value="Hedgehog/Intein_dom"/>
</dbReference>
<dbReference type="STRING" id="928856.SAMN04488049_104183"/>
<dbReference type="AlphaFoldDB" id="A0A0P1GFV5"/>
<dbReference type="InterPro" id="IPR036844">
    <property type="entry name" value="Hint_dom_sf"/>
</dbReference>
<accession>A0A0P1GFV5</accession>
<proteinExistence type="predicted"/>
<organism evidence="2 3">
    <name type="scientific">Tritonibacter multivorans</name>
    <dbReference type="NCBI Taxonomy" id="928856"/>
    <lineage>
        <taxon>Bacteria</taxon>
        <taxon>Pseudomonadati</taxon>
        <taxon>Pseudomonadota</taxon>
        <taxon>Alphaproteobacteria</taxon>
        <taxon>Rhodobacterales</taxon>
        <taxon>Paracoccaceae</taxon>
        <taxon>Tritonibacter</taxon>
    </lineage>
</organism>
<protein>
    <recommendedName>
        <fullName evidence="1">Hint domain-containing protein</fullName>
    </recommendedName>
</protein>
<gene>
    <name evidence="2" type="ORF">TRM7557_02900</name>
</gene>
<sequence length="353" mass="37867">MPDAPPLPNPFPGTSQSIQSIPAYRARSFRVELGANMGDSLGVLEDLMLDDIYELAAGSDPARLGLVAEGDGSFRVHSDTQVGAPGAQLHLDCALTLMPDSGPNVDALVMVEVDTDHMIAEIYLLPLAPLQVETGYRLVSASRDRARTTLAQAACVAFSRGTHITMGTGEQRPIEDLRPGDKILTRDAGIQEVTWIGQTTTRAVGAMAPILIRANVLNNTRDLLVSPDHRLMVYQRHDALGAGSPELLVRAADLVNGTSVVVQDGGYVDYFQILFDRHHIIYAEGIAAESLLLDPVTRTALPEDVLTAITAQAAHGPSHAPAHGPRANHGLEVKETLLNRPDAVDLLKRASLR</sequence>
<evidence type="ECO:0000313" key="3">
    <source>
        <dbReference type="Proteomes" id="UP000052022"/>
    </source>
</evidence>